<reference evidence="4 5" key="1">
    <citation type="submission" date="2017-04" db="EMBL/GenBank/DDBJ databases">
        <authorList>
            <person name="Afonso C.L."/>
            <person name="Miller P.J."/>
            <person name="Scott M.A."/>
            <person name="Spackman E."/>
            <person name="Goraichik I."/>
            <person name="Dimitrov K.M."/>
            <person name="Suarez D.L."/>
            <person name="Swayne D.E."/>
        </authorList>
    </citation>
    <scope>NUCLEOTIDE SEQUENCE [LARGE SCALE GENOMIC DNA]</scope>
</reference>
<feature type="region of interest" description="Disordered" evidence="2">
    <location>
        <begin position="239"/>
        <end position="267"/>
    </location>
</feature>
<dbReference type="SUPFAM" id="SSF82708">
    <property type="entry name" value="R3H domain"/>
    <property type="match status" value="1"/>
</dbReference>
<evidence type="ECO:0000256" key="2">
    <source>
        <dbReference type="SAM" id="MobiDB-lite"/>
    </source>
</evidence>
<dbReference type="SMART" id="SM00393">
    <property type="entry name" value="R3H"/>
    <property type="match status" value="1"/>
</dbReference>
<dbReference type="GO" id="GO:0003676">
    <property type="term" value="F:nucleic acid binding"/>
    <property type="evidence" value="ECO:0007669"/>
    <property type="project" value="UniProtKB-UniRule"/>
</dbReference>
<dbReference type="STRING" id="1789683.A0A1X7R2T9"/>
<dbReference type="InterPro" id="IPR036867">
    <property type="entry name" value="R3H_dom_sf"/>
</dbReference>
<name>A0A1X7R2T9_9SACH</name>
<dbReference type="PROSITE" id="PS51061">
    <property type="entry name" value="R3H"/>
    <property type="match status" value="1"/>
</dbReference>
<accession>A0A1X7R2T9</accession>
<organism evidence="4 5">
    <name type="scientific">Maudiozyma saulgeensis</name>
    <dbReference type="NCBI Taxonomy" id="1789683"/>
    <lineage>
        <taxon>Eukaryota</taxon>
        <taxon>Fungi</taxon>
        <taxon>Dikarya</taxon>
        <taxon>Ascomycota</taxon>
        <taxon>Saccharomycotina</taxon>
        <taxon>Saccharomycetes</taxon>
        <taxon>Saccharomycetales</taxon>
        <taxon>Saccharomycetaceae</taxon>
        <taxon>Maudiozyma</taxon>
    </lineage>
</organism>
<feature type="coiled-coil region" evidence="1">
    <location>
        <begin position="204"/>
        <end position="231"/>
    </location>
</feature>
<dbReference type="Proteomes" id="UP000196158">
    <property type="component" value="Unassembled WGS sequence"/>
</dbReference>
<proteinExistence type="predicted"/>
<dbReference type="AlphaFoldDB" id="A0A1X7R2T9"/>
<keyword evidence="5" id="KW-1185">Reference proteome</keyword>
<evidence type="ECO:0000313" key="5">
    <source>
        <dbReference type="Proteomes" id="UP000196158"/>
    </source>
</evidence>
<dbReference type="CDD" id="cd02642">
    <property type="entry name" value="R3H_encore_like"/>
    <property type="match status" value="1"/>
</dbReference>
<feature type="region of interest" description="Disordered" evidence="2">
    <location>
        <begin position="280"/>
        <end position="320"/>
    </location>
</feature>
<protein>
    <recommendedName>
        <fullName evidence="3">R3H domain-containing protein</fullName>
    </recommendedName>
</protein>
<keyword evidence="1" id="KW-0175">Coiled coil</keyword>
<feature type="domain" description="R3H" evidence="3">
    <location>
        <begin position="51"/>
        <end position="113"/>
    </location>
</feature>
<dbReference type="Pfam" id="PF01424">
    <property type="entry name" value="R3H"/>
    <property type="match status" value="1"/>
</dbReference>
<dbReference type="OrthoDB" id="278430at2759"/>
<dbReference type="InterPro" id="IPR001374">
    <property type="entry name" value="R3H_dom"/>
</dbReference>
<dbReference type="Gene3D" id="3.30.1370.50">
    <property type="entry name" value="R3H-like domain"/>
    <property type="match status" value="1"/>
</dbReference>
<evidence type="ECO:0000256" key="1">
    <source>
        <dbReference type="SAM" id="Coils"/>
    </source>
</evidence>
<dbReference type="EMBL" id="FXLY01000004">
    <property type="protein sequence ID" value="SMN19901.1"/>
    <property type="molecule type" value="Genomic_DNA"/>
</dbReference>
<evidence type="ECO:0000313" key="4">
    <source>
        <dbReference type="EMBL" id="SMN19901.1"/>
    </source>
</evidence>
<gene>
    <name evidence="4" type="ORF">KASA_0O05093G</name>
</gene>
<feature type="compositionally biased region" description="Polar residues" evidence="2">
    <location>
        <begin position="411"/>
        <end position="435"/>
    </location>
</feature>
<feature type="region of interest" description="Disordered" evidence="2">
    <location>
        <begin position="405"/>
        <end position="435"/>
    </location>
</feature>
<evidence type="ECO:0000259" key="3">
    <source>
        <dbReference type="PROSITE" id="PS51061"/>
    </source>
</evidence>
<sequence length="435" mass="50000">MSNIIESNCDTTQLDCAQIKNSQPCSNDSDDCVNGITKALIIALFTRPLDRKFITELESNIVKFINSDARTVNLETMNSYHRFLSYKVADYHELKHTVLRKDDTPAIVLYKDTIAPMTLKLPLLKDLKLEDYSTVLISSTLEKITLNDPDGFNKQLPSKTTILKNKKVKLLKRSGKLTSNLENEKDKPSIPTIQKQEAMVISPNNLSQDSIDSLEEQRLRKEKEYEETKLKIFNDNKDVNYHNEDSEDDDINLKAENQSFKEKKNERDIEEHIWGQIEGSIPKISDDDSPRYYKPKSTKQNKDLKNPRYNNYNLKQEDGYSNMIPSNPVYPSYPVYGEYPTLPMGQTYQQYIPQMRFSPPLNGYDFQKSVPFMNYQPQQGTGFYNGYNIPMNGYGVPYNGPSYNVPPPVLNKNQPKGKNYSNDNRTPSGNGYPNK</sequence>